<evidence type="ECO:0000259" key="4">
    <source>
        <dbReference type="SMART" id="SM00645"/>
    </source>
</evidence>
<feature type="region of interest" description="Disordered" evidence="3">
    <location>
        <begin position="152"/>
        <end position="173"/>
    </location>
</feature>
<evidence type="ECO:0000256" key="3">
    <source>
        <dbReference type="SAM" id="MobiDB-lite"/>
    </source>
</evidence>
<dbReference type="SUPFAM" id="SSF54001">
    <property type="entry name" value="Cysteine proteinases"/>
    <property type="match status" value="1"/>
</dbReference>
<dbReference type="InterPro" id="IPR013128">
    <property type="entry name" value="Peptidase_C1A"/>
</dbReference>
<evidence type="ECO:0000256" key="2">
    <source>
        <dbReference type="ARBA" id="ARBA00023157"/>
    </source>
</evidence>
<evidence type="ECO:0000313" key="6">
    <source>
        <dbReference type="Proteomes" id="UP001231189"/>
    </source>
</evidence>
<gene>
    <name evidence="5" type="ORF">QYE76_061757</name>
</gene>
<proteinExistence type="inferred from homology"/>
<feature type="region of interest" description="Disordered" evidence="3">
    <location>
        <begin position="255"/>
        <end position="282"/>
    </location>
</feature>
<reference evidence="5" key="1">
    <citation type="submission" date="2023-07" db="EMBL/GenBank/DDBJ databases">
        <title>A chromosome-level genome assembly of Lolium multiflorum.</title>
        <authorList>
            <person name="Chen Y."/>
            <person name="Copetti D."/>
            <person name="Kolliker R."/>
            <person name="Studer B."/>
        </authorList>
    </citation>
    <scope>NUCLEOTIDE SEQUENCE</scope>
    <source>
        <strain evidence="5">02402/16</strain>
        <tissue evidence="5">Leaf</tissue>
    </source>
</reference>
<protein>
    <recommendedName>
        <fullName evidence="4">Peptidase C1A papain C-terminal domain-containing protein</fullName>
    </recommendedName>
</protein>
<dbReference type="GO" id="GO:0006508">
    <property type="term" value="P:proteolysis"/>
    <property type="evidence" value="ECO:0007669"/>
    <property type="project" value="InterPro"/>
</dbReference>
<dbReference type="Pfam" id="PF00112">
    <property type="entry name" value="Peptidase_C1"/>
    <property type="match status" value="1"/>
</dbReference>
<comment type="caution">
    <text evidence="5">The sequence shown here is derived from an EMBL/GenBank/DDBJ whole genome shotgun (WGS) entry which is preliminary data.</text>
</comment>
<dbReference type="Gene3D" id="3.90.70.10">
    <property type="entry name" value="Cysteine proteinases"/>
    <property type="match status" value="1"/>
</dbReference>
<dbReference type="SMART" id="SM00645">
    <property type="entry name" value="Pept_C1"/>
    <property type="match status" value="1"/>
</dbReference>
<dbReference type="CDD" id="cd02248">
    <property type="entry name" value="Peptidase_C1A"/>
    <property type="match status" value="1"/>
</dbReference>
<dbReference type="InterPro" id="IPR000668">
    <property type="entry name" value="Peptidase_C1A_C"/>
</dbReference>
<dbReference type="Proteomes" id="UP001231189">
    <property type="component" value="Unassembled WGS sequence"/>
</dbReference>
<keyword evidence="6" id="KW-1185">Reference proteome</keyword>
<accession>A0AAD8W7S7</accession>
<keyword evidence="2" id="KW-1015">Disulfide bond</keyword>
<dbReference type="EMBL" id="JAUUTY010000004">
    <property type="protein sequence ID" value="KAK1643952.1"/>
    <property type="molecule type" value="Genomic_DNA"/>
</dbReference>
<dbReference type="GO" id="GO:0008234">
    <property type="term" value="F:cysteine-type peptidase activity"/>
    <property type="evidence" value="ECO:0007669"/>
    <property type="project" value="InterPro"/>
</dbReference>
<evidence type="ECO:0000256" key="1">
    <source>
        <dbReference type="ARBA" id="ARBA00008455"/>
    </source>
</evidence>
<dbReference type="InterPro" id="IPR038765">
    <property type="entry name" value="Papain-like_cys_pep_sf"/>
</dbReference>
<feature type="domain" description="Peptidase C1A papain C-terminal" evidence="4">
    <location>
        <begin position="2"/>
        <end position="166"/>
    </location>
</feature>
<dbReference type="InterPro" id="IPR039417">
    <property type="entry name" value="Peptidase_C1A_papain-like"/>
</dbReference>
<dbReference type="AlphaFoldDB" id="A0AAD8W7S7"/>
<organism evidence="5 6">
    <name type="scientific">Lolium multiflorum</name>
    <name type="common">Italian ryegrass</name>
    <name type="synonym">Lolium perenne subsp. multiflorum</name>
    <dbReference type="NCBI Taxonomy" id="4521"/>
    <lineage>
        <taxon>Eukaryota</taxon>
        <taxon>Viridiplantae</taxon>
        <taxon>Streptophyta</taxon>
        <taxon>Embryophyta</taxon>
        <taxon>Tracheophyta</taxon>
        <taxon>Spermatophyta</taxon>
        <taxon>Magnoliopsida</taxon>
        <taxon>Liliopsida</taxon>
        <taxon>Poales</taxon>
        <taxon>Poaceae</taxon>
        <taxon>BOP clade</taxon>
        <taxon>Pooideae</taxon>
        <taxon>Poodae</taxon>
        <taxon>Poeae</taxon>
        <taxon>Poeae Chloroplast Group 2 (Poeae type)</taxon>
        <taxon>Loliodinae</taxon>
        <taxon>Loliinae</taxon>
        <taxon>Lolium</taxon>
    </lineage>
</organism>
<sequence length="282" mass="30500">MDCSTGANNRGCNLGDMDEAFRHIAQSGGHTTEKAYGYEAKQTWRSSGKQAAAKIRGFQYVPPRNETALLLTVAHQPVSIALDGNNMAFRFFDGTGIFGAAGQQCTTDLNHAVTAVGYGTDENGGKYWLMKNSWGSSWAFLAVSRWRARRDRKGCGSTRSQHHPASTPAGMRRRRRVSALRAACSLNCAALSHHGYGTQVHPASGRQALPWPRRSAKHASVVRITQAETSGWHLADGPNIDLLQKRQGITGLGSFSTKLGAPPNTSPVPGPSFCLRRRGHSS</sequence>
<evidence type="ECO:0000313" key="5">
    <source>
        <dbReference type="EMBL" id="KAK1643952.1"/>
    </source>
</evidence>
<comment type="similarity">
    <text evidence="1">Belongs to the peptidase C1 family.</text>
</comment>
<dbReference type="InterPro" id="IPR025660">
    <property type="entry name" value="Pept_his_AS"/>
</dbReference>
<dbReference type="PANTHER" id="PTHR12411">
    <property type="entry name" value="CYSTEINE PROTEASE FAMILY C1-RELATED"/>
    <property type="match status" value="1"/>
</dbReference>
<dbReference type="PROSITE" id="PS00639">
    <property type="entry name" value="THIOL_PROTEASE_HIS"/>
    <property type="match status" value="1"/>
</dbReference>
<name>A0AAD8W7S7_LOLMU</name>